<evidence type="ECO:0000313" key="3">
    <source>
        <dbReference type="EMBL" id="HHE55850.1"/>
    </source>
</evidence>
<dbReference type="InterPro" id="IPR036291">
    <property type="entry name" value="NAD(P)-bd_dom_sf"/>
</dbReference>
<feature type="domain" description="Gfo/Idh/MocA-like oxidoreductase N-terminal" evidence="1">
    <location>
        <begin position="6"/>
        <end position="122"/>
    </location>
</feature>
<dbReference type="Pfam" id="PF22725">
    <property type="entry name" value="GFO_IDH_MocA_C3"/>
    <property type="match status" value="1"/>
</dbReference>
<dbReference type="AlphaFoldDB" id="A0A7V5H5G7"/>
<dbReference type="InterPro" id="IPR000683">
    <property type="entry name" value="Gfo/Idh/MocA-like_OxRdtase_N"/>
</dbReference>
<evidence type="ECO:0000259" key="1">
    <source>
        <dbReference type="Pfam" id="PF01408"/>
    </source>
</evidence>
<dbReference type="EMBL" id="DRTD01000644">
    <property type="protein sequence ID" value="HHE55850.1"/>
    <property type="molecule type" value="Genomic_DNA"/>
</dbReference>
<accession>A0A7V5H5G7</accession>
<reference evidence="3" key="1">
    <citation type="journal article" date="2020" name="mSystems">
        <title>Genome- and Community-Level Interaction Insights into Carbon Utilization and Element Cycling Functions of Hydrothermarchaeota in Hydrothermal Sediment.</title>
        <authorList>
            <person name="Zhou Z."/>
            <person name="Liu Y."/>
            <person name="Xu W."/>
            <person name="Pan J."/>
            <person name="Luo Z.H."/>
            <person name="Li M."/>
        </authorList>
    </citation>
    <scope>NUCLEOTIDE SEQUENCE [LARGE SCALE GENOMIC DNA]</scope>
    <source>
        <strain evidence="3">HyVt-76</strain>
    </source>
</reference>
<dbReference type="SUPFAM" id="SSF55347">
    <property type="entry name" value="Glyceraldehyde-3-phosphate dehydrogenase-like, C-terminal domain"/>
    <property type="match status" value="1"/>
</dbReference>
<gene>
    <name evidence="3" type="ORF">ENL21_08715</name>
</gene>
<dbReference type="PANTHER" id="PTHR43377:SF1">
    <property type="entry name" value="BILIVERDIN REDUCTASE A"/>
    <property type="match status" value="1"/>
</dbReference>
<dbReference type="GO" id="GO:0000166">
    <property type="term" value="F:nucleotide binding"/>
    <property type="evidence" value="ECO:0007669"/>
    <property type="project" value="InterPro"/>
</dbReference>
<name>A0A7V5H5G7_CALAY</name>
<dbReference type="InterPro" id="IPR055170">
    <property type="entry name" value="GFO_IDH_MocA-like_dom"/>
</dbReference>
<sequence length="353" mass="39701">MDFNKISVAVIGVGHLGSIHANLYTQIPEAELVGVYDINQETCEKVATELNVRAFKNLEELWPQVDAVNIVTPTTSHFDLAMAALQNDKHVFIEKPVTEKVFQAYDLKKFAEHKGLKIQIGHIERFNPAILALEGVQLNPIFIEAHRLATFKPRGTDVAVVLDLMIHDIDLILSMIKSEPTRISANGVGVVSSNIDIANARIEFKNGCVANLTASRISAKKMRKMRIFQKDAYISMDFNDGVSEIFYLENDDHPIFENGTLALSLGQLELGELKREIKYNRLKREQVNPLQAELISFIDAIKNNLQPAVTIQDGINALSLAQKVMKEIKRHQQYLSRQMGMAIHHPQQEIKAK</sequence>
<evidence type="ECO:0000259" key="2">
    <source>
        <dbReference type="Pfam" id="PF22725"/>
    </source>
</evidence>
<dbReference type="SUPFAM" id="SSF51735">
    <property type="entry name" value="NAD(P)-binding Rossmann-fold domains"/>
    <property type="match status" value="1"/>
</dbReference>
<dbReference type="Gene3D" id="3.30.360.10">
    <property type="entry name" value="Dihydrodipicolinate Reductase, domain 2"/>
    <property type="match status" value="1"/>
</dbReference>
<protein>
    <submittedName>
        <fullName evidence="3">Gfo/Idh/MocA family oxidoreductase</fullName>
    </submittedName>
</protein>
<dbReference type="Proteomes" id="UP000886111">
    <property type="component" value="Unassembled WGS sequence"/>
</dbReference>
<dbReference type="Pfam" id="PF01408">
    <property type="entry name" value="GFO_IDH_MocA"/>
    <property type="match status" value="1"/>
</dbReference>
<dbReference type="Gene3D" id="3.40.50.720">
    <property type="entry name" value="NAD(P)-binding Rossmann-like Domain"/>
    <property type="match status" value="1"/>
</dbReference>
<dbReference type="InterPro" id="IPR051450">
    <property type="entry name" value="Gfo/Idh/MocA_Oxidoreductases"/>
</dbReference>
<organism evidence="3">
    <name type="scientific">Caldithrix abyssi</name>
    <dbReference type="NCBI Taxonomy" id="187145"/>
    <lineage>
        <taxon>Bacteria</taxon>
        <taxon>Pseudomonadati</taxon>
        <taxon>Calditrichota</taxon>
        <taxon>Calditrichia</taxon>
        <taxon>Calditrichales</taxon>
        <taxon>Calditrichaceae</taxon>
        <taxon>Caldithrix</taxon>
    </lineage>
</organism>
<comment type="caution">
    <text evidence="3">The sequence shown here is derived from an EMBL/GenBank/DDBJ whole genome shotgun (WGS) entry which is preliminary data.</text>
</comment>
<proteinExistence type="predicted"/>
<feature type="domain" description="GFO/IDH/MocA-like oxidoreductase" evidence="2">
    <location>
        <begin position="159"/>
        <end position="228"/>
    </location>
</feature>
<dbReference type="PANTHER" id="PTHR43377">
    <property type="entry name" value="BILIVERDIN REDUCTASE A"/>
    <property type="match status" value="1"/>
</dbReference>